<dbReference type="PANTHER" id="PTHR46019:SF4">
    <property type="entry name" value="BPI FOLD-CONTAINING FAMILY B MEMBER 4"/>
    <property type="match status" value="1"/>
</dbReference>
<dbReference type="InterPro" id="IPR017943">
    <property type="entry name" value="Bactericidal_perm-incr_a/b_dom"/>
</dbReference>
<reference evidence="3" key="1">
    <citation type="submission" date="2025-08" db="UniProtKB">
        <authorList>
            <consortium name="RefSeq"/>
        </authorList>
    </citation>
    <scope>IDENTIFICATION</scope>
    <source>
        <tissue evidence="3">Blood</tissue>
    </source>
</reference>
<evidence type="ECO:0000313" key="3">
    <source>
        <dbReference type="RefSeq" id="XP_054836456.1"/>
    </source>
</evidence>
<dbReference type="Proteomes" id="UP001190640">
    <property type="component" value="Chromosome 5"/>
</dbReference>
<evidence type="ECO:0000313" key="2">
    <source>
        <dbReference type="Proteomes" id="UP001190640"/>
    </source>
</evidence>
<dbReference type="RefSeq" id="XP_054836456.1">
    <property type="nucleotide sequence ID" value="XM_054980481.1"/>
</dbReference>
<dbReference type="GO" id="GO:0008289">
    <property type="term" value="F:lipid binding"/>
    <property type="evidence" value="ECO:0007669"/>
    <property type="project" value="InterPro"/>
</dbReference>
<dbReference type="SUPFAM" id="SSF55394">
    <property type="entry name" value="Bactericidal permeability-increasing protein, BPI"/>
    <property type="match status" value="2"/>
</dbReference>
<dbReference type="SMART" id="SM00329">
    <property type="entry name" value="BPI2"/>
    <property type="match status" value="1"/>
</dbReference>
<accession>A0AA97JFU7</accession>
<dbReference type="InterPro" id="IPR051660">
    <property type="entry name" value="BPI_fold-BPI/LBP"/>
</dbReference>
<sequence length="448" mass="49521">MGIPELLYPSPRVTEQHHVNALQWAVDPSGTFVLALLLPGAFKQVEVGSFETQGFFPHPCLRLHIVKVYLPVISVELKANATAQLHLKTRLHLSAQYHFGLLFERIDIIVDVHVMADIMFRNYSGGIVRFKYEICETEFTIANVVCPSYLIKTRVKPLVLNILTATLPGAFCRVVEMVGNVALFDFLYSANVLFQVRTTTSLHYQLAALPQITSITLALKLNIVIRTAGRFLTVPVSDHAPAIFPSVKGSALCLLFTQDALNAILPVVIRVTPQEFITTPQVFSGSIQLINAVAVLLSHQKCPQCPEKSPLKISLSVVEAATIVLQPSSTYLRLVLEITVGAKDPLGAIIDLFVLKASLKLSVEMSVHDCRLIFFTKLIKVELRVISSDIGHISVTSLTKWMHLLLVETFMPRINDCLNAGIPLPSLLDINVAYPKFLISQGRLVLCV</sequence>
<gene>
    <name evidence="3" type="primary">LOC129330448</name>
</gene>
<keyword evidence="2" id="KW-1185">Reference proteome</keyword>
<evidence type="ECO:0000259" key="1">
    <source>
        <dbReference type="SMART" id="SM00329"/>
    </source>
</evidence>
<feature type="domain" description="Lipid-binding serum glycoprotein C-terminal" evidence="1">
    <location>
        <begin position="226"/>
        <end position="448"/>
    </location>
</feature>
<organism evidence="2 3">
    <name type="scientific">Eublepharis macularius</name>
    <name type="common">Leopard gecko</name>
    <name type="synonym">Cyrtodactylus macularius</name>
    <dbReference type="NCBI Taxonomy" id="481883"/>
    <lineage>
        <taxon>Eukaryota</taxon>
        <taxon>Metazoa</taxon>
        <taxon>Chordata</taxon>
        <taxon>Craniata</taxon>
        <taxon>Vertebrata</taxon>
        <taxon>Euteleostomi</taxon>
        <taxon>Lepidosauria</taxon>
        <taxon>Squamata</taxon>
        <taxon>Bifurcata</taxon>
        <taxon>Gekkota</taxon>
        <taxon>Eublepharidae</taxon>
        <taxon>Eublepharinae</taxon>
        <taxon>Eublepharis</taxon>
    </lineage>
</organism>
<name>A0AA97JFU7_EUBMA</name>
<dbReference type="PANTHER" id="PTHR46019">
    <property type="entry name" value="BPI FOLD-CONTAINING FAMILY B MEMBER 4-RELATED"/>
    <property type="match status" value="1"/>
</dbReference>
<dbReference type="GeneID" id="129330448"/>
<dbReference type="InterPro" id="IPR001124">
    <property type="entry name" value="Lipid-bd_serum_glycop_C"/>
</dbReference>
<protein>
    <submittedName>
        <fullName evidence="3">BPI fold-containing family B member 4-like</fullName>
    </submittedName>
</protein>
<proteinExistence type="predicted"/>
<dbReference type="Pfam" id="PF02886">
    <property type="entry name" value="LBP_BPI_CETP_C"/>
    <property type="match status" value="1"/>
</dbReference>
<dbReference type="AlphaFoldDB" id="A0AA97JFU7"/>
<dbReference type="KEGG" id="emc:129330448"/>
<dbReference type="Gene3D" id="3.15.20.10">
    <property type="entry name" value="Bactericidal permeability-increasing protein, domain 2"/>
    <property type="match status" value="1"/>
</dbReference>
<dbReference type="Gene3D" id="3.15.10.10">
    <property type="entry name" value="Bactericidal permeability-increasing protein, domain 1"/>
    <property type="match status" value="1"/>
</dbReference>